<evidence type="ECO:0000313" key="9">
    <source>
        <dbReference type="Proteomes" id="UP001596166"/>
    </source>
</evidence>
<proteinExistence type="inferred from homology"/>
<dbReference type="Pfam" id="PF02803">
    <property type="entry name" value="Thiolase_C"/>
    <property type="match status" value="1"/>
</dbReference>
<evidence type="ECO:0000256" key="2">
    <source>
        <dbReference type="ARBA" id="ARBA00010982"/>
    </source>
</evidence>
<feature type="domain" description="Thiolase N-terminal" evidence="6">
    <location>
        <begin position="13"/>
        <end position="256"/>
    </location>
</feature>
<dbReference type="CDD" id="cd00751">
    <property type="entry name" value="thiolase"/>
    <property type="match status" value="1"/>
</dbReference>
<evidence type="ECO:0000256" key="4">
    <source>
        <dbReference type="ARBA" id="ARBA00023315"/>
    </source>
</evidence>
<dbReference type="Proteomes" id="UP001596166">
    <property type="component" value="Unassembled WGS sequence"/>
</dbReference>
<dbReference type="NCBIfam" id="TIGR01930">
    <property type="entry name" value="AcCoA-C-Actrans"/>
    <property type="match status" value="1"/>
</dbReference>
<protein>
    <submittedName>
        <fullName evidence="8">Thiolase family protein</fullName>
    </submittedName>
</protein>
<dbReference type="PANTHER" id="PTHR43853:SF21">
    <property type="entry name" value="STEROID 3-KETOACYL-COA THIOLASE"/>
    <property type="match status" value="1"/>
</dbReference>
<dbReference type="InterPro" id="IPR020615">
    <property type="entry name" value="Thiolase_acyl_enz_int_AS"/>
</dbReference>
<comment type="caution">
    <text evidence="8">The sequence shown here is derived from an EMBL/GenBank/DDBJ whole genome shotgun (WGS) entry which is preliminary data.</text>
</comment>
<dbReference type="InterPro" id="IPR050215">
    <property type="entry name" value="Thiolase-like_sf_Thiolase"/>
</dbReference>
<comment type="similarity">
    <text evidence="2 5">Belongs to the thiolase-like superfamily. Thiolase family.</text>
</comment>
<dbReference type="InterPro" id="IPR020617">
    <property type="entry name" value="Thiolase_C"/>
</dbReference>
<keyword evidence="9" id="KW-1185">Reference proteome</keyword>
<reference evidence="9" key="1">
    <citation type="journal article" date="2019" name="Int. J. Syst. Evol. Microbiol.">
        <title>The Global Catalogue of Microorganisms (GCM) 10K type strain sequencing project: providing services to taxonomists for standard genome sequencing and annotation.</title>
        <authorList>
            <consortium name="The Broad Institute Genomics Platform"/>
            <consortium name="The Broad Institute Genome Sequencing Center for Infectious Disease"/>
            <person name="Wu L."/>
            <person name="Ma J."/>
        </authorList>
    </citation>
    <scope>NUCLEOTIDE SEQUENCE [LARGE SCALE GENOMIC DNA]</scope>
    <source>
        <strain evidence="9">CCUG 58760</strain>
    </source>
</reference>
<evidence type="ECO:0000259" key="6">
    <source>
        <dbReference type="Pfam" id="PF00108"/>
    </source>
</evidence>
<dbReference type="InterPro" id="IPR016039">
    <property type="entry name" value="Thiolase-like"/>
</dbReference>
<dbReference type="Pfam" id="PF00108">
    <property type="entry name" value="Thiolase_N"/>
    <property type="match status" value="1"/>
</dbReference>
<dbReference type="PANTHER" id="PTHR43853">
    <property type="entry name" value="3-KETOACYL-COA THIOLASE, PEROXISOMAL"/>
    <property type="match status" value="1"/>
</dbReference>
<evidence type="ECO:0000256" key="3">
    <source>
        <dbReference type="ARBA" id="ARBA00022679"/>
    </source>
</evidence>
<organism evidence="8 9">
    <name type="scientific">Azospirillum himalayense</name>
    <dbReference type="NCBI Taxonomy" id="654847"/>
    <lineage>
        <taxon>Bacteria</taxon>
        <taxon>Pseudomonadati</taxon>
        <taxon>Pseudomonadota</taxon>
        <taxon>Alphaproteobacteria</taxon>
        <taxon>Rhodospirillales</taxon>
        <taxon>Azospirillaceae</taxon>
        <taxon>Azospirillum</taxon>
    </lineage>
</organism>
<name>A0ABW0FZG7_9PROT</name>
<gene>
    <name evidence="8" type="ORF">ACFPMG_03380</name>
</gene>
<dbReference type="PIRSF" id="PIRSF000429">
    <property type="entry name" value="Ac-CoA_Ac_transf"/>
    <property type="match status" value="1"/>
</dbReference>
<dbReference type="Gene3D" id="3.40.47.10">
    <property type="match status" value="1"/>
</dbReference>
<dbReference type="InterPro" id="IPR002155">
    <property type="entry name" value="Thiolase"/>
</dbReference>
<keyword evidence="4 5" id="KW-0012">Acyltransferase</keyword>
<sequence>MTSAPLTTPAIPVVIAGYARSPFAFANKGELAKVRPDDLLAHVAAALVERTGVNPQDIEDVVVGCAFPEGEQGMNIARTVSFLAKLPQTAGATTINRYCGSSMQAIHQAAGAIQMGAGEVFLCGGIESMSRVPMMGYNPLPHPGLKDHYPEAYCSMGVTAENVARRYEISRADQEAMAAESHAKAAAAQQAGRLAEEIVAIQTAAGLVERDGCIRPGTSGETLSGLKPAFLADGSVTAGTSSPLTDGASAVLVTTEAYAKANGLPILARIRSVAVAGCAPEVMGLGPVPAAQKALMRAGLSIRDIDVIELNEAFAAQAIACMRDLDIDPAKVNLDGGAIALGHPLGATGARITGKAAALLKREGKQFALATQCIGGGQGIATVLEAV</sequence>
<feature type="domain" description="Thiolase C-terminal" evidence="7">
    <location>
        <begin position="265"/>
        <end position="385"/>
    </location>
</feature>
<evidence type="ECO:0000256" key="5">
    <source>
        <dbReference type="RuleBase" id="RU003557"/>
    </source>
</evidence>
<keyword evidence="3 5" id="KW-0808">Transferase</keyword>
<dbReference type="EMBL" id="JBHSLC010000004">
    <property type="protein sequence ID" value="MFC5354041.1"/>
    <property type="molecule type" value="Genomic_DNA"/>
</dbReference>
<comment type="pathway">
    <text evidence="1">Lipid metabolism.</text>
</comment>
<dbReference type="InterPro" id="IPR020616">
    <property type="entry name" value="Thiolase_N"/>
</dbReference>
<evidence type="ECO:0000313" key="8">
    <source>
        <dbReference type="EMBL" id="MFC5354041.1"/>
    </source>
</evidence>
<evidence type="ECO:0000259" key="7">
    <source>
        <dbReference type="Pfam" id="PF02803"/>
    </source>
</evidence>
<dbReference type="PROSITE" id="PS00737">
    <property type="entry name" value="THIOLASE_2"/>
    <property type="match status" value="1"/>
</dbReference>
<dbReference type="PROSITE" id="PS00098">
    <property type="entry name" value="THIOLASE_1"/>
    <property type="match status" value="1"/>
</dbReference>
<evidence type="ECO:0000256" key="1">
    <source>
        <dbReference type="ARBA" id="ARBA00005189"/>
    </source>
</evidence>
<accession>A0ABW0FZG7</accession>
<dbReference type="SUPFAM" id="SSF53901">
    <property type="entry name" value="Thiolase-like"/>
    <property type="match status" value="2"/>
</dbReference>
<dbReference type="InterPro" id="IPR020613">
    <property type="entry name" value="Thiolase_CS"/>
</dbReference>
<dbReference type="RefSeq" id="WP_376993810.1">
    <property type="nucleotide sequence ID" value="NZ_JBHSLC010000004.1"/>
</dbReference>